<evidence type="ECO:0000256" key="6">
    <source>
        <dbReference type="PROSITE-ProRule" id="PRU01373"/>
    </source>
</evidence>
<dbReference type="Pfam" id="PF03734">
    <property type="entry name" value="YkuD"/>
    <property type="match status" value="1"/>
</dbReference>
<keyword evidence="9" id="KW-1185">Reference proteome</keyword>
<evidence type="ECO:0000256" key="1">
    <source>
        <dbReference type="ARBA" id="ARBA00004752"/>
    </source>
</evidence>
<comment type="pathway">
    <text evidence="1 6">Cell wall biogenesis; peptidoglycan biosynthesis.</text>
</comment>
<sequence>MWWLSYPVVGRARLMRCGMVLVVVGVLLATSACAGNPQIRQHTQGNQQRFDQLLLSAYQIGFTADTLQPILQQEQRLRQLRPPTSLLSNQPIDDYYLSLGQKYLQLTSQLQHFMDSNTAHIRLQVQQQLRSAHMQLQQQQSTGLPLDGFTTRLNQLQRQLSLAQALSDFAYVSAGIQDVHLSMQLLPATAVQLSQLKQMVDLFHASRLNSADLTQHYQLDQQRMRTSSSSASIRTLVSQLNAQYQLATVIVAQAIPDVTSARLTELNRHIQTLPGYHIDATPYRTRMAADHRLVTPTMSITAYRHFLQQIDRDIYDVQADALRTLGQRAIDQFHQDLAGWSDSHLYYDDYDNNSYAIDISYQDNNFGSGPQALLNQATSLADLQAATDDANTLYFNHQLMEQDCDDPTSYDQVHAADMRALQHYQLLSGQVIVISLCKQTLRFYQDGNLVRAFIVTTGRTERPSPPGVWSVMNRLSPTVFKSDDAPDSPYWYPNTIIQNAILFHDGGYFIHDSWWRKTYGPGTEFPHADASGDQHDSGNGSHGCVNLPPDQAAWLYNNTSYNTTVIVY</sequence>
<dbReference type="GO" id="GO:0008360">
    <property type="term" value="P:regulation of cell shape"/>
    <property type="evidence" value="ECO:0007669"/>
    <property type="project" value="UniProtKB-UniRule"/>
</dbReference>
<keyword evidence="5 6" id="KW-0961">Cell wall biogenesis/degradation</keyword>
<dbReference type="Gene3D" id="2.40.440.10">
    <property type="entry name" value="L,D-transpeptidase catalytic domain-like"/>
    <property type="match status" value="1"/>
</dbReference>
<dbReference type="UniPathway" id="UPA00219"/>
<gene>
    <name evidence="8" type="ORF">KDI_02760</name>
</gene>
<dbReference type="SUPFAM" id="SSF141523">
    <property type="entry name" value="L,D-transpeptidase catalytic domain-like"/>
    <property type="match status" value="1"/>
</dbReference>
<dbReference type="InterPro" id="IPR005490">
    <property type="entry name" value="LD_TPept_cat_dom"/>
</dbReference>
<dbReference type="GO" id="GO:0018104">
    <property type="term" value="P:peptidoglycan-protein cross-linking"/>
    <property type="evidence" value="ECO:0007669"/>
    <property type="project" value="TreeGrafter"/>
</dbReference>
<dbReference type="GO" id="GO:0005576">
    <property type="term" value="C:extracellular region"/>
    <property type="evidence" value="ECO:0007669"/>
    <property type="project" value="TreeGrafter"/>
</dbReference>
<dbReference type="PANTHER" id="PTHR30582">
    <property type="entry name" value="L,D-TRANSPEPTIDASE"/>
    <property type="match status" value="1"/>
</dbReference>
<keyword evidence="3 6" id="KW-0133">Cell shape</keyword>
<accession>A0A5A5T5R2</accession>
<dbReference type="InterPro" id="IPR038063">
    <property type="entry name" value="Transpep_catalytic_dom"/>
</dbReference>
<reference evidence="8 9" key="1">
    <citation type="submission" date="2019-01" db="EMBL/GenBank/DDBJ databases">
        <title>Draft genome sequence of Dictyobacter sp. Uno17.</title>
        <authorList>
            <person name="Wang C.M."/>
            <person name="Zheng Y."/>
            <person name="Sakai Y."/>
            <person name="Abe K."/>
            <person name="Yokota A."/>
            <person name="Yabe S."/>
        </authorList>
    </citation>
    <scope>NUCLEOTIDE SEQUENCE [LARGE SCALE GENOMIC DNA]</scope>
    <source>
        <strain evidence="8 9">Uno17</strain>
    </source>
</reference>
<dbReference type="OrthoDB" id="139735at2"/>
<keyword evidence="4 6" id="KW-0573">Peptidoglycan synthesis</keyword>
<dbReference type="GO" id="GO:0071555">
    <property type="term" value="P:cell wall organization"/>
    <property type="evidence" value="ECO:0007669"/>
    <property type="project" value="UniProtKB-UniRule"/>
</dbReference>
<dbReference type="GO" id="GO:0016740">
    <property type="term" value="F:transferase activity"/>
    <property type="evidence" value="ECO:0007669"/>
    <property type="project" value="UniProtKB-KW"/>
</dbReference>
<evidence type="ECO:0000256" key="5">
    <source>
        <dbReference type="ARBA" id="ARBA00023316"/>
    </source>
</evidence>
<proteinExistence type="predicted"/>
<evidence type="ECO:0000313" key="8">
    <source>
        <dbReference type="EMBL" id="GCF06712.1"/>
    </source>
</evidence>
<evidence type="ECO:0000256" key="2">
    <source>
        <dbReference type="ARBA" id="ARBA00022679"/>
    </source>
</evidence>
<feature type="active site" description="Proton donor/acceptor" evidence="6">
    <location>
        <position position="511"/>
    </location>
</feature>
<dbReference type="PROSITE" id="PS52029">
    <property type="entry name" value="LD_TPASE"/>
    <property type="match status" value="1"/>
</dbReference>
<dbReference type="RefSeq" id="WP_149399564.1">
    <property type="nucleotide sequence ID" value="NZ_BIXY01000002.1"/>
</dbReference>
<dbReference type="InterPro" id="IPR050979">
    <property type="entry name" value="LD-transpeptidase"/>
</dbReference>
<protein>
    <recommendedName>
        <fullName evidence="7">L,D-TPase catalytic domain-containing protein</fullName>
    </recommendedName>
</protein>
<evidence type="ECO:0000259" key="7">
    <source>
        <dbReference type="PROSITE" id="PS52029"/>
    </source>
</evidence>
<evidence type="ECO:0000256" key="3">
    <source>
        <dbReference type="ARBA" id="ARBA00022960"/>
    </source>
</evidence>
<dbReference type="Proteomes" id="UP000322530">
    <property type="component" value="Unassembled WGS sequence"/>
</dbReference>
<dbReference type="CDD" id="cd16913">
    <property type="entry name" value="YkuD_like"/>
    <property type="match status" value="1"/>
</dbReference>
<name>A0A5A5T5R2_9CHLR</name>
<keyword evidence="2" id="KW-0808">Transferase</keyword>
<feature type="domain" description="L,D-TPase catalytic" evidence="7">
    <location>
        <begin position="430"/>
        <end position="568"/>
    </location>
</feature>
<comment type="caution">
    <text evidence="8">The sequence shown here is derived from an EMBL/GenBank/DDBJ whole genome shotgun (WGS) entry which is preliminary data.</text>
</comment>
<feature type="active site" description="Nucleophile" evidence="6">
    <location>
        <position position="544"/>
    </location>
</feature>
<dbReference type="GO" id="GO:0071972">
    <property type="term" value="F:peptidoglycan L,D-transpeptidase activity"/>
    <property type="evidence" value="ECO:0007669"/>
    <property type="project" value="TreeGrafter"/>
</dbReference>
<dbReference type="AlphaFoldDB" id="A0A5A5T5R2"/>
<evidence type="ECO:0000256" key="4">
    <source>
        <dbReference type="ARBA" id="ARBA00022984"/>
    </source>
</evidence>
<evidence type="ECO:0000313" key="9">
    <source>
        <dbReference type="Proteomes" id="UP000322530"/>
    </source>
</evidence>
<organism evidence="8 9">
    <name type="scientific">Dictyobacter arantiisoli</name>
    <dbReference type="NCBI Taxonomy" id="2014874"/>
    <lineage>
        <taxon>Bacteria</taxon>
        <taxon>Bacillati</taxon>
        <taxon>Chloroflexota</taxon>
        <taxon>Ktedonobacteria</taxon>
        <taxon>Ktedonobacterales</taxon>
        <taxon>Dictyobacteraceae</taxon>
        <taxon>Dictyobacter</taxon>
    </lineage>
</organism>
<dbReference type="PANTHER" id="PTHR30582:SF2">
    <property type="entry name" value="L,D-TRANSPEPTIDASE YCIB-RELATED"/>
    <property type="match status" value="1"/>
</dbReference>
<dbReference type="EMBL" id="BIXY01000002">
    <property type="protein sequence ID" value="GCF06712.1"/>
    <property type="molecule type" value="Genomic_DNA"/>
</dbReference>